<feature type="transmembrane region" description="Helical" evidence="11">
    <location>
        <begin position="281"/>
        <end position="305"/>
    </location>
</feature>
<evidence type="ECO:0000256" key="9">
    <source>
        <dbReference type="ARBA" id="ARBA00023136"/>
    </source>
</evidence>
<dbReference type="Pfam" id="PF02932">
    <property type="entry name" value="Neur_chan_memb"/>
    <property type="match status" value="1"/>
</dbReference>
<gene>
    <name evidence="15" type="ORF">JIN82_11915</name>
</gene>
<keyword evidence="4" id="KW-1003">Cell membrane</keyword>
<keyword evidence="5 11" id="KW-0812">Transmembrane</keyword>
<protein>
    <recommendedName>
        <fullName evidence="17">Neurotransmitter-gated ion-channel ligand binding domain-containing protein</fullName>
    </recommendedName>
</protein>
<evidence type="ECO:0000259" key="14">
    <source>
        <dbReference type="Pfam" id="PF02932"/>
    </source>
</evidence>
<dbReference type="InterPro" id="IPR006029">
    <property type="entry name" value="Neurotrans-gated_channel_TM"/>
</dbReference>
<name>A0A8J7MDL1_9BACT</name>
<dbReference type="GO" id="GO:0005886">
    <property type="term" value="C:plasma membrane"/>
    <property type="evidence" value="ECO:0007669"/>
    <property type="project" value="UniProtKB-SubCell"/>
</dbReference>
<organism evidence="15 16">
    <name type="scientific">Persicirhabdus sediminis</name>
    <dbReference type="NCBI Taxonomy" id="454144"/>
    <lineage>
        <taxon>Bacteria</taxon>
        <taxon>Pseudomonadati</taxon>
        <taxon>Verrucomicrobiota</taxon>
        <taxon>Verrucomicrobiia</taxon>
        <taxon>Verrucomicrobiales</taxon>
        <taxon>Verrucomicrobiaceae</taxon>
        <taxon>Persicirhabdus</taxon>
    </lineage>
</organism>
<feature type="signal peptide" evidence="12">
    <location>
        <begin position="1"/>
        <end position="25"/>
    </location>
</feature>
<dbReference type="InterPro" id="IPR006028">
    <property type="entry name" value="GABAA/Glycine_rcpt"/>
</dbReference>
<dbReference type="CDD" id="cd19050">
    <property type="entry name" value="LGIC_TM_bact"/>
    <property type="match status" value="1"/>
</dbReference>
<dbReference type="InterPro" id="IPR036734">
    <property type="entry name" value="Neur_chan_lig-bd_sf"/>
</dbReference>
<feature type="domain" description="Neurotransmitter-gated ion-channel transmembrane" evidence="14">
    <location>
        <begin position="223"/>
        <end position="310"/>
    </location>
</feature>
<evidence type="ECO:0000256" key="5">
    <source>
        <dbReference type="ARBA" id="ARBA00022692"/>
    </source>
</evidence>
<keyword evidence="7 11" id="KW-1133">Transmembrane helix</keyword>
<dbReference type="Pfam" id="PF02931">
    <property type="entry name" value="Neur_chan_LBD"/>
    <property type="match status" value="1"/>
</dbReference>
<dbReference type="InterPro" id="IPR006202">
    <property type="entry name" value="Neur_chan_lig-bd"/>
</dbReference>
<dbReference type="InterPro" id="IPR006201">
    <property type="entry name" value="Neur_channel"/>
</dbReference>
<evidence type="ECO:0000256" key="11">
    <source>
        <dbReference type="SAM" id="Phobius"/>
    </source>
</evidence>
<evidence type="ECO:0000256" key="10">
    <source>
        <dbReference type="ARBA" id="ARBA00023303"/>
    </source>
</evidence>
<evidence type="ECO:0000256" key="3">
    <source>
        <dbReference type="ARBA" id="ARBA00022448"/>
    </source>
</evidence>
<dbReference type="GO" id="GO:0004888">
    <property type="term" value="F:transmembrane signaling receptor activity"/>
    <property type="evidence" value="ECO:0007669"/>
    <property type="project" value="InterPro"/>
</dbReference>
<comment type="caution">
    <text evidence="15">The sequence shown here is derived from an EMBL/GenBank/DDBJ whole genome shotgun (WGS) entry which is preliminary data.</text>
</comment>
<evidence type="ECO:0000256" key="4">
    <source>
        <dbReference type="ARBA" id="ARBA00022475"/>
    </source>
</evidence>
<dbReference type="PANTHER" id="PTHR18945">
    <property type="entry name" value="NEUROTRANSMITTER GATED ION CHANNEL"/>
    <property type="match status" value="1"/>
</dbReference>
<keyword evidence="9 11" id="KW-0472">Membrane</keyword>
<dbReference type="EMBL" id="JAENIM010000041">
    <property type="protein sequence ID" value="MBK1791859.1"/>
    <property type="molecule type" value="Genomic_DNA"/>
</dbReference>
<feature type="chain" id="PRO_5035303554" description="Neurotransmitter-gated ion-channel ligand binding domain-containing protein" evidence="12">
    <location>
        <begin position="26"/>
        <end position="337"/>
    </location>
</feature>
<feature type="transmembrane region" description="Helical" evidence="11">
    <location>
        <begin position="249"/>
        <end position="266"/>
    </location>
</feature>
<accession>A0A8J7MDL1</accession>
<evidence type="ECO:0000256" key="7">
    <source>
        <dbReference type="ARBA" id="ARBA00022989"/>
    </source>
</evidence>
<evidence type="ECO:0000313" key="16">
    <source>
        <dbReference type="Proteomes" id="UP000624703"/>
    </source>
</evidence>
<feature type="domain" description="Neurotransmitter-gated ion-channel ligand-binding" evidence="13">
    <location>
        <begin position="31"/>
        <end position="187"/>
    </location>
</feature>
<dbReference type="AlphaFoldDB" id="A0A8J7MDL1"/>
<keyword evidence="16" id="KW-1185">Reference proteome</keyword>
<dbReference type="Gene3D" id="2.70.170.10">
    <property type="entry name" value="Neurotransmitter-gated ion-channel ligand-binding domain"/>
    <property type="match status" value="1"/>
</dbReference>
<dbReference type="InterPro" id="IPR038050">
    <property type="entry name" value="Neuro_actylchol_rec"/>
</dbReference>
<proteinExistence type="predicted"/>
<dbReference type="CDD" id="cd18988">
    <property type="entry name" value="LGIC_ECD_bact"/>
    <property type="match status" value="1"/>
</dbReference>
<evidence type="ECO:0000256" key="6">
    <source>
        <dbReference type="ARBA" id="ARBA00022729"/>
    </source>
</evidence>
<dbReference type="PRINTS" id="PR00253">
    <property type="entry name" value="GABAARECEPTR"/>
</dbReference>
<dbReference type="RefSeq" id="WP_200311870.1">
    <property type="nucleotide sequence ID" value="NZ_JAENIM010000041.1"/>
</dbReference>
<evidence type="ECO:0000256" key="12">
    <source>
        <dbReference type="SAM" id="SignalP"/>
    </source>
</evidence>
<dbReference type="SUPFAM" id="SSF90112">
    <property type="entry name" value="Neurotransmitter-gated ion-channel transmembrane pore"/>
    <property type="match status" value="1"/>
</dbReference>
<keyword evidence="6 12" id="KW-0732">Signal</keyword>
<comment type="subcellular location">
    <subcellularLocation>
        <location evidence="2">Cell membrane</location>
    </subcellularLocation>
    <subcellularLocation>
        <location evidence="1">Membrane</location>
        <topology evidence="1">Multi-pass membrane protein</topology>
    </subcellularLocation>
</comment>
<keyword evidence="8" id="KW-0406">Ion transport</keyword>
<keyword evidence="3" id="KW-0813">Transport</keyword>
<evidence type="ECO:0000259" key="13">
    <source>
        <dbReference type="Pfam" id="PF02931"/>
    </source>
</evidence>
<feature type="transmembrane region" description="Helical" evidence="11">
    <location>
        <begin position="219"/>
        <end position="240"/>
    </location>
</feature>
<dbReference type="GO" id="GO:0005230">
    <property type="term" value="F:extracellular ligand-gated monoatomic ion channel activity"/>
    <property type="evidence" value="ECO:0007669"/>
    <property type="project" value="InterPro"/>
</dbReference>
<dbReference type="Proteomes" id="UP000624703">
    <property type="component" value="Unassembled WGS sequence"/>
</dbReference>
<evidence type="ECO:0008006" key="17">
    <source>
        <dbReference type="Google" id="ProtNLM"/>
    </source>
</evidence>
<evidence type="ECO:0000256" key="8">
    <source>
        <dbReference type="ARBA" id="ARBA00023065"/>
    </source>
</evidence>
<dbReference type="SUPFAM" id="SSF63712">
    <property type="entry name" value="Nicotinic receptor ligand binding domain-like"/>
    <property type="match status" value="1"/>
</dbReference>
<keyword evidence="10" id="KW-0407">Ion channel</keyword>
<evidence type="ECO:0000313" key="15">
    <source>
        <dbReference type="EMBL" id="MBK1791859.1"/>
    </source>
</evidence>
<feature type="transmembrane region" description="Helical" evidence="11">
    <location>
        <begin position="317"/>
        <end position="335"/>
    </location>
</feature>
<dbReference type="InterPro" id="IPR036719">
    <property type="entry name" value="Neuro-gated_channel_TM_sf"/>
</dbReference>
<sequence>MKKLPTIHRLWIGLLFLAVAASLPAAVESNTSRPNPDAGPTEVEMQFLLLDIDNVDSANQTFTINFFYAAKWHDPRLVHDNKEALLVQLKDIWHPSLQITNQQRLIRTLPEMAEVHPDGTVSMRQRVWGKLAQPFDLEDFPFDHQIFTITMIAVGEKKGSVKLVKTKDGIASMSNKFSLPDWKIISLDSQVEYRSLFEGFPEADLFVVRIEASRYYEYYLVKVILPLVLIVMMSWIVFWIDPSQAGPQIGVATTSMLTLIAYRFAIAKDMPVVPYLTRIDIFILGSTLAVFVTLNEAVITAALTHNKKSQLAHRIDYIFRFIMPPVFVTIMYIALVR</sequence>
<evidence type="ECO:0000256" key="1">
    <source>
        <dbReference type="ARBA" id="ARBA00004141"/>
    </source>
</evidence>
<evidence type="ECO:0000256" key="2">
    <source>
        <dbReference type="ARBA" id="ARBA00004236"/>
    </source>
</evidence>
<dbReference type="Gene3D" id="1.20.58.390">
    <property type="entry name" value="Neurotransmitter-gated ion-channel transmembrane domain"/>
    <property type="match status" value="1"/>
</dbReference>
<reference evidence="15" key="1">
    <citation type="submission" date="2021-01" db="EMBL/GenBank/DDBJ databases">
        <title>Modified the classification status of verrucomicrobia.</title>
        <authorList>
            <person name="Feng X."/>
        </authorList>
    </citation>
    <scope>NUCLEOTIDE SEQUENCE</scope>
    <source>
        <strain evidence="15">_KCTC 22039</strain>
    </source>
</reference>